<protein>
    <recommendedName>
        <fullName evidence="1">DUF4283 domain-containing protein</fullName>
    </recommendedName>
</protein>
<dbReference type="Pfam" id="PF14111">
    <property type="entry name" value="DUF4283"/>
    <property type="match status" value="1"/>
</dbReference>
<dbReference type="Proteomes" id="UP000828251">
    <property type="component" value="Unassembled WGS sequence"/>
</dbReference>
<evidence type="ECO:0000313" key="3">
    <source>
        <dbReference type="Proteomes" id="UP000828251"/>
    </source>
</evidence>
<proteinExistence type="predicted"/>
<name>A0A9D3USN2_9ROSI</name>
<sequence>MPITIIVKLIVRILECCFSREKEVEGLNLEDREEEVMKNTMANLWHPLKAAQISDLRARRYLFIFFHEMDIDWVTKGTPWTFNNHLLIL</sequence>
<evidence type="ECO:0000259" key="1">
    <source>
        <dbReference type="Pfam" id="PF14111"/>
    </source>
</evidence>
<dbReference type="EMBL" id="JAIQCV010000010">
    <property type="protein sequence ID" value="KAH1056703.1"/>
    <property type="molecule type" value="Genomic_DNA"/>
</dbReference>
<dbReference type="InterPro" id="IPR025558">
    <property type="entry name" value="DUF4283"/>
</dbReference>
<keyword evidence="3" id="KW-1185">Reference proteome</keyword>
<dbReference type="AlphaFoldDB" id="A0A9D3USN2"/>
<accession>A0A9D3USN2</accession>
<gene>
    <name evidence="2" type="ORF">J1N35_034768</name>
</gene>
<reference evidence="2 3" key="1">
    <citation type="journal article" date="2021" name="Plant Biotechnol. J.">
        <title>Multi-omics assisted identification of the key and species-specific regulatory components of drought-tolerant mechanisms in Gossypium stocksii.</title>
        <authorList>
            <person name="Yu D."/>
            <person name="Ke L."/>
            <person name="Zhang D."/>
            <person name="Wu Y."/>
            <person name="Sun Y."/>
            <person name="Mei J."/>
            <person name="Sun J."/>
            <person name="Sun Y."/>
        </authorList>
    </citation>
    <scope>NUCLEOTIDE SEQUENCE [LARGE SCALE GENOMIC DNA]</scope>
    <source>
        <strain evidence="3">cv. E1</strain>
        <tissue evidence="2">Leaf</tissue>
    </source>
</reference>
<comment type="caution">
    <text evidence="2">The sequence shown here is derived from an EMBL/GenBank/DDBJ whole genome shotgun (WGS) entry which is preliminary data.</text>
</comment>
<organism evidence="2 3">
    <name type="scientific">Gossypium stocksii</name>
    <dbReference type="NCBI Taxonomy" id="47602"/>
    <lineage>
        <taxon>Eukaryota</taxon>
        <taxon>Viridiplantae</taxon>
        <taxon>Streptophyta</taxon>
        <taxon>Embryophyta</taxon>
        <taxon>Tracheophyta</taxon>
        <taxon>Spermatophyta</taxon>
        <taxon>Magnoliopsida</taxon>
        <taxon>eudicotyledons</taxon>
        <taxon>Gunneridae</taxon>
        <taxon>Pentapetalae</taxon>
        <taxon>rosids</taxon>
        <taxon>malvids</taxon>
        <taxon>Malvales</taxon>
        <taxon>Malvaceae</taxon>
        <taxon>Malvoideae</taxon>
        <taxon>Gossypium</taxon>
    </lineage>
</organism>
<evidence type="ECO:0000313" key="2">
    <source>
        <dbReference type="EMBL" id="KAH1056703.1"/>
    </source>
</evidence>
<dbReference type="OrthoDB" id="10437542at2759"/>
<feature type="domain" description="DUF4283" evidence="1">
    <location>
        <begin position="35"/>
        <end position="89"/>
    </location>
</feature>